<sequence length="98" mass="9527">MSFSDVSPATATGYVVVPPAAGVAEFGGVHGDGLLFPLVQAAVQAGGQFTVALPGVPGRLPAAGNVGVLPYLPSAAQCCPVRNCWSSGGSGAPVACCQ</sequence>
<proteinExistence type="predicted"/>
<organism evidence="1 2">
    <name type="scientific">Deinococcus antarcticus</name>
    <dbReference type="NCBI Taxonomy" id="1298767"/>
    <lineage>
        <taxon>Bacteria</taxon>
        <taxon>Thermotogati</taxon>
        <taxon>Deinococcota</taxon>
        <taxon>Deinococci</taxon>
        <taxon>Deinococcales</taxon>
        <taxon>Deinococcaceae</taxon>
        <taxon>Deinococcus</taxon>
    </lineage>
</organism>
<evidence type="ECO:0000313" key="2">
    <source>
        <dbReference type="Proteomes" id="UP001595748"/>
    </source>
</evidence>
<dbReference type="EMBL" id="JBHRZF010000148">
    <property type="protein sequence ID" value="MFC3861579.1"/>
    <property type="molecule type" value="Genomic_DNA"/>
</dbReference>
<reference evidence="2" key="1">
    <citation type="journal article" date="2019" name="Int. J. Syst. Evol. Microbiol.">
        <title>The Global Catalogue of Microorganisms (GCM) 10K type strain sequencing project: providing services to taxonomists for standard genome sequencing and annotation.</title>
        <authorList>
            <consortium name="The Broad Institute Genomics Platform"/>
            <consortium name="The Broad Institute Genome Sequencing Center for Infectious Disease"/>
            <person name="Wu L."/>
            <person name="Ma J."/>
        </authorList>
    </citation>
    <scope>NUCLEOTIDE SEQUENCE [LARGE SCALE GENOMIC DNA]</scope>
    <source>
        <strain evidence="2">CCTCC AB 2013263</strain>
    </source>
</reference>
<name>A0ABV8A7A2_9DEIO</name>
<protein>
    <submittedName>
        <fullName evidence="1">Uncharacterized protein</fullName>
    </submittedName>
</protein>
<gene>
    <name evidence="1" type="ORF">ACFOPQ_12500</name>
</gene>
<comment type="caution">
    <text evidence="1">The sequence shown here is derived from an EMBL/GenBank/DDBJ whole genome shotgun (WGS) entry which is preliminary data.</text>
</comment>
<dbReference type="RefSeq" id="WP_380078615.1">
    <property type="nucleotide sequence ID" value="NZ_JBHRZF010000148.1"/>
</dbReference>
<keyword evidence="2" id="KW-1185">Reference proteome</keyword>
<evidence type="ECO:0000313" key="1">
    <source>
        <dbReference type="EMBL" id="MFC3861579.1"/>
    </source>
</evidence>
<dbReference type="Proteomes" id="UP001595748">
    <property type="component" value="Unassembled WGS sequence"/>
</dbReference>
<accession>A0ABV8A7A2</accession>